<evidence type="ECO:0000256" key="1">
    <source>
        <dbReference type="ARBA" id="ARBA00002577"/>
    </source>
</evidence>
<keyword evidence="13" id="KW-0812">Transmembrane</keyword>
<evidence type="ECO:0000256" key="13">
    <source>
        <dbReference type="SAM" id="Phobius"/>
    </source>
</evidence>
<evidence type="ECO:0000256" key="11">
    <source>
        <dbReference type="ARBA" id="ARBA00033613"/>
    </source>
</evidence>
<dbReference type="PRINTS" id="PR00146">
    <property type="entry name" value="DHPICSNTHASE"/>
</dbReference>
<comment type="similarity">
    <text evidence="2 12">Belongs to the DapA family.</text>
</comment>
<sequence>MDDTLVGLVVQGSNGEFVSMTPQERVEIVSFCRKHLGPSKLLVAGSGCESTQETIQMTQAMARAGADVAMVVTPHYFRGHMTDDALVAHYTKVADASPVPVLLYSVPANTGLDLPVTVAVNLSHHPNIAGIKDSGGNVTKLGLLIHKSEPGFQVLAGSAGFFLPALSIGCVGGIFALANFLGRDLCQLHQLFLSGSLTEAAQLQRRLIGPNLAVTQKFGVAGLKMAMEWFGYGGGQPRSPLLPLSPPQVEALRVELKEVLPQ</sequence>
<organism evidence="14 15">
    <name type="scientific">Cordylochernes scorpioides</name>
    <dbReference type="NCBI Taxonomy" id="51811"/>
    <lineage>
        <taxon>Eukaryota</taxon>
        <taxon>Metazoa</taxon>
        <taxon>Ecdysozoa</taxon>
        <taxon>Arthropoda</taxon>
        <taxon>Chelicerata</taxon>
        <taxon>Arachnida</taxon>
        <taxon>Pseudoscorpiones</taxon>
        <taxon>Cheliferoidea</taxon>
        <taxon>Chernetidae</taxon>
        <taxon>Cordylochernes</taxon>
    </lineage>
</organism>
<dbReference type="PROSITE" id="PS00666">
    <property type="entry name" value="DHDPS_2"/>
    <property type="match status" value="1"/>
</dbReference>
<dbReference type="PANTHER" id="PTHR12128">
    <property type="entry name" value="DIHYDRODIPICOLINATE SYNTHASE"/>
    <property type="match status" value="1"/>
</dbReference>
<evidence type="ECO:0000256" key="5">
    <source>
        <dbReference type="ARBA" id="ARBA00018425"/>
    </source>
</evidence>
<evidence type="ECO:0000313" key="14">
    <source>
        <dbReference type="EMBL" id="UYV75288.1"/>
    </source>
</evidence>
<keyword evidence="15" id="KW-1185">Reference proteome</keyword>
<comment type="function">
    <text evidence="1">Catalyzes the final step in the metabolic pathway of hydroxyproline.</text>
</comment>
<evidence type="ECO:0000256" key="12">
    <source>
        <dbReference type="PIRNR" id="PIRNR001365"/>
    </source>
</evidence>
<comment type="subunit">
    <text evidence="3">Homotetramer.</text>
</comment>
<dbReference type="PANTHER" id="PTHR12128:SF66">
    <property type="entry name" value="4-HYDROXY-2-OXOGLUTARATE ALDOLASE, MITOCHONDRIAL"/>
    <property type="match status" value="1"/>
</dbReference>
<comment type="catalytic activity">
    <reaction evidence="10">
        <text>(4R)-4-hydroxy-2-oxoglutarate = glyoxylate + pyruvate</text>
        <dbReference type="Rhea" id="RHEA:30687"/>
        <dbReference type="ChEBI" id="CHEBI:15361"/>
        <dbReference type="ChEBI" id="CHEBI:36655"/>
        <dbReference type="ChEBI" id="CHEBI:62213"/>
        <dbReference type="EC" id="4.1.3.16"/>
    </reaction>
</comment>
<proteinExistence type="inferred from homology"/>
<keyword evidence="13" id="KW-1133">Transmembrane helix</keyword>
<dbReference type="SMART" id="SM01130">
    <property type="entry name" value="DHDPS"/>
    <property type="match status" value="1"/>
</dbReference>
<dbReference type="EMBL" id="CP092874">
    <property type="protein sequence ID" value="UYV75288.1"/>
    <property type="molecule type" value="Genomic_DNA"/>
</dbReference>
<name>A0ABY6L2C0_9ARAC</name>
<evidence type="ECO:0000313" key="15">
    <source>
        <dbReference type="Proteomes" id="UP001235939"/>
    </source>
</evidence>
<gene>
    <name evidence="14" type="ORF">LAZ67_12003340</name>
</gene>
<keyword evidence="6 12" id="KW-0456">Lyase</keyword>
<dbReference type="SUPFAM" id="SSF51569">
    <property type="entry name" value="Aldolase"/>
    <property type="match status" value="1"/>
</dbReference>
<keyword evidence="7" id="KW-0704">Schiff base</keyword>
<evidence type="ECO:0000256" key="3">
    <source>
        <dbReference type="ARBA" id="ARBA00011881"/>
    </source>
</evidence>
<evidence type="ECO:0000256" key="10">
    <source>
        <dbReference type="ARBA" id="ARBA00033610"/>
    </source>
</evidence>
<dbReference type="InterPro" id="IPR013785">
    <property type="entry name" value="Aldolase_TIM"/>
</dbReference>
<dbReference type="EC" id="4.1.3.16" evidence="4"/>
<evidence type="ECO:0000256" key="2">
    <source>
        <dbReference type="ARBA" id="ARBA00007592"/>
    </source>
</evidence>
<dbReference type="InterPro" id="IPR002220">
    <property type="entry name" value="DapA-like"/>
</dbReference>
<dbReference type="CDD" id="cd00408">
    <property type="entry name" value="DHDPS-like"/>
    <property type="match status" value="1"/>
</dbReference>
<feature type="transmembrane region" description="Helical" evidence="13">
    <location>
        <begin position="161"/>
        <end position="181"/>
    </location>
</feature>
<dbReference type="Proteomes" id="UP001235939">
    <property type="component" value="Chromosome 12"/>
</dbReference>
<dbReference type="InterPro" id="IPR020625">
    <property type="entry name" value="Schiff_base-form_aldolases_AS"/>
</dbReference>
<dbReference type="Gene3D" id="3.20.20.70">
    <property type="entry name" value="Aldolase class I"/>
    <property type="match status" value="1"/>
</dbReference>
<evidence type="ECO:0000256" key="6">
    <source>
        <dbReference type="ARBA" id="ARBA00023239"/>
    </source>
</evidence>
<evidence type="ECO:0000256" key="9">
    <source>
        <dbReference type="ARBA" id="ARBA00032879"/>
    </source>
</evidence>
<evidence type="ECO:0000256" key="7">
    <source>
        <dbReference type="ARBA" id="ARBA00023270"/>
    </source>
</evidence>
<accession>A0ABY6L2C0</accession>
<keyword evidence="13" id="KW-0472">Membrane</keyword>
<comment type="catalytic activity">
    <reaction evidence="11">
        <text>(4S)-4-hydroxy-2-oxoglutarate = glyoxylate + pyruvate</text>
        <dbReference type="Rhea" id="RHEA:35639"/>
        <dbReference type="ChEBI" id="CHEBI:15361"/>
        <dbReference type="ChEBI" id="CHEBI:36655"/>
        <dbReference type="ChEBI" id="CHEBI:71685"/>
        <dbReference type="EC" id="4.1.3.16"/>
    </reaction>
</comment>
<protein>
    <recommendedName>
        <fullName evidence="5">4-hydroxy-2-oxoglutarate aldolase, mitochondrial</fullName>
        <ecNumber evidence="4">4.1.3.16</ecNumber>
    </recommendedName>
    <alternativeName>
        <fullName evidence="9">Dihydrodipicolinate synthase-like</fullName>
    </alternativeName>
    <alternativeName>
        <fullName evidence="8">Probable 2-keto-4-hydroxyglutarate aldolase</fullName>
    </alternativeName>
</protein>
<evidence type="ECO:0000256" key="4">
    <source>
        <dbReference type="ARBA" id="ARBA00012215"/>
    </source>
</evidence>
<evidence type="ECO:0000256" key="8">
    <source>
        <dbReference type="ARBA" id="ARBA00030874"/>
    </source>
</evidence>
<dbReference type="PIRSF" id="PIRSF001365">
    <property type="entry name" value="DHDPS"/>
    <property type="match status" value="1"/>
</dbReference>
<dbReference type="Pfam" id="PF00701">
    <property type="entry name" value="DHDPS"/>
    <property type="match status" value="1"/>
</dbReference>
<reference evidence="14 15" key="1">
    <citation type="submission" date="2022-01" db="EMBL/GenBank/DDBJ databases">
        <title>A chromosomal length assembly of Cordylochernes scorpioides.</title>
        <authorList>
            <person name="Zeh D."/>
            <person name="Zeh J."/>
        </authorList>
    </citation>
    <scope>NUCLEOTIDE SEQUENCE [LARGE SCALE GENOMIC DNA]</scope>
    <source>
        <strain evidence="14">IN4F17</strain>
        <tissue evidence="14">Whole Body</tissue>
    </source>
</reference>